<evidence type="ECO:0000256" key="9">
    <source>
        <dbReference type="ARBA" id="ARBA00022842"/>
    </source>
</evidence>
<dbReference type="SMART" id="SM01329">
    <property type="entry name" value="Iso_dh"/>
    <property type="match status" value="1"/>
</dbReference>
<dbReference type="PROSITE" id="PS00470">
    <property type="entry name" value="IDH_IMDH"/>
    <property type="match status" value="1"/>
</dbReference>
<keyword evidence="12 14" id="KW-0464">Manganese</keyword>
<dbReference type="EMBL" id="CADCTL010000141">
    <property type="protein sequence ID" value="CAA9250248.1"/>
    <property type="molecule type" value="Genomic_DNA"/>
</dbReference>
<evidence type="ECO:0000256" key="1">
    <source>
        <dbReference type="ARBA" id="ARBA00000624"/>
    </source>
</evidence>
<dbReference type="AlphaFoldDB" id="A0A6J4IH25"/>
<dbReference type="GO" id="GO:0003862">
    <property type="term" value="F:3-isopropylmalate dehydrogenase activity"/>
    <property type="evidence" value="ECO:0007669"/>
    <property type="project" value="UniProtKB-UniRule"/>
</dbReference>
<dbReference type="InterPro" id="IPR004429">
    <property type="entry name" value="Isopropylmalate_DH"/>
</dbReference>
<feature type="binding site" evidence="14">
    <location>
        <position position="255"/>
    </location>
    <ligand>
        <name>Mg(2+)</name>
        <dbReference type="ChEBI" id="CHEBI:18420"/>
    </ligand>
</feature>
<evidence type="ECO:0000313" key="17">
    <source>
        <dbReference type="EMBL" id="CAA9250248.1"/>
    </source>
</evidence>
<reference evidence="17" key="1">
    <citation type="submission" date="2020-02" db="EMBL/GenBank/DDBJ databases">
        <authorList>
            <person name="Meier V. D."/>
        </authorList>
    </citation>
    <scope>NUCLEOTIDE SEQUENCE</scope>
    <source>
        <strain evidence="17">AVDCRST_MAG04</strain>
    </source>
</reference>
<evidence type="ECO:0000256" key="8">
    <source>
        <dbReference type="ARBA" id="ARBA00022723"/>
    </source>
</evidence>
<dbReference type="PANTHER" id="PTHR42979">
    <property type="entry name" value="3-ISOPROPYLMALATE DEHYDROGENASE"/>
    <property type="match status" value="1"/>
</dbReference>
<keyword evidence="6 14" id="KW-0432">Leucine biosynthesis</keyword>
<dbReference type="EC" id="1.1.1.85" evidence="14"/>
<feature type="site" description="Important for catalysis" evidence="14">
    <location>
        <position position="194"/>
    </location>
</feature>
<dbReference type="Gene3D" id="3.40.718.10">
    <property type="entry name" value="Isopropylmalate Dehydrogenase"/>
    <property type="match status" value="1"/>
</dbReference>
<dbReference type="HAMAP" id="MF_01033">
    <property type="entry name" value="LeuB_type1"/>
    <property type="match status" value="1"/>
</dbReference>
<dbReference type="GO" id="GO:0051287">
    <property type="term" value="F:NAD binding"/>
    <property type="evidence" value="ECO:0007669"/>
    <property type="project" value="InterPro"/>
</dbReference>
<keyword evidence="7 14" id="KW-0028">Amino-acid biosynthesis</keyword>
<dbReference type="GO" id="GO:0009098">
    <property type="term" value="P:L-leucine biosynthetic process"/>
    <property type="evidence" value="ECO:0007669"/>
    <property type="project" value="UniProtKB-UniRule"/>
</dbReference>
<dbReference type="InterPro" id="IPR024084">
    <property type="entry name" value="IsoPropMal-DH-like_dom"/>
</dbReference>
<feature type="binding site" evidence="14">
    <location>
        <position position="136"/>
    </location>
    <ligand>
        <name>substrate</name>
    </ligand>
</feature>
<keyword evidence="10 14" id="KW-0560">Oxidoreductase</keyword>
<keyword evidence="11 14" id="KW-0520">NAD</keyword>
<comment type="cofactor">
    <cofactor evidence="2">
        <name>Mn(2+)</name>
        <dbReference type="ChEBI" id="CHEBI:29035"/>
    </cofactor>
</comment>
<name>A0A6J4IH25_9PROT</name>
<evidence type="ECO:0000256" key="13">
    <source>
        <dbReference type="ARBA" id="ARBA00023304"/>
    </source>
</evidence>
<dbReference type="SUPFAM" id="SSF53659">
    <property type="entry name" value="Isocitrate/Isopropylmalate dehydrogenase-like"/>
    <property type="match status" value="1"/>
</dbReference>
<comment type="similarity">
    <text evidence="4 14">Belongs to the isocitrate and isopropylmalate dehydrogenases family. LeuB type 1 subfamily.</text>
</comment>
<dbReference type="Pfam" id="PF00180">
    <property type="entry name" value="Iso_dh"/>
    <property type="match status" value="1"/>
</dbReference>
<feature type="binding site" evidence="14">
    <location>
        <begin position="290"/>
        <end position="302"/>
    </location>
    <ligand>
        <name>NAD(+)</name>
        <dbReference type="ChEBI" id="CHEBI:57540"/>
    </ligand>
</feature>
<comment type="catalytic activity">
    <reaction evidence="1 14 15">
        <text>(2R,3S)-3-isopropylmalate + NAD(+) = 4-methyl-2-oxopentanoate + CO2 + NADH</text>
        <dbReference type="Rhea" id="RHEA:32271"/>
        <dbReference type="ChEBI" id="CHEBI:16526"/>
        <dbReference type="ChEBI" id="CHEBI:17865"/>
        <dbReference type="ChEBI" id="CHEBI:35121"/>
        <dbReference type="ChEBI" id="CHEBI:57540"/>
        <dbReference type="ChEBI" id="CHEBI:57945"/>
        <dbReference type="EC" id="1.1.1.85"/>
    </reaction>
</comment>
<evidence type="ECO:0000256" key="14">
    <source>
        <dbReference type="HAMAP-Rule" id="MF_01033"/>
    </source>
</evidence>
<evidence type="ECO:0000256" key="4">
    <source>
        <dbReference type="ARBA" id="ARBA00008319"/>
    </source>
</evidence>
<keyword evidence="9 14" id="KW-0460">Magnesium</keyword>
<evidence type="ECO:0000256" key="11">
    <source>
        <dbReference type="ARBA" id="ARBA00023027"/>
    </source>
</evidence>
<comment type="function">
    <text evidence="14 15">Catalyzes the oxidation of 3-carboxy-2-hydroxy-4-methylpentanoate (3-isopropylmalate) to 3-carboxy-4-methyl-2-oxopentanoate. The product decarboxylates to 4-methyl-2 oxopentanoate.</text>
</comment>
<feature type="binding site" evidence="14">
    <location>
        <position position="98"/>
    </location>
    <ligand>
        <name>substrate</name>
    </ligand>
</feature>
<dbReference type="PANTHER" id="PTHR42979:SF1">
    <property type="entry name" value="3-ISOPROPYLMALATE DEHYDROGENASE"/>
    <property type="match status" value="1"/>
</dbReference>
<keyword evidence="13 14" id="KW-0100">Branched-chain amino acid biosynthesis</keyword>
<accession>A0A6J4IH25</accession>
<feature type="binding site" evidence="14">
    <location>
        <begin position="78"/>
        <end position="91"/>
    </location>
    <ligand>
        <name>NAD(+)</name>
        <dbReference type="ChEBI" id="CHEBI:57540"/>
    </ligand>
</feature>
<comment type="pathway">
    <text evidence="3 14 15">Amino-acid biosynthesis; L-leucine biosynthesis; L-leucine from 3-methyl-2-oxobutanoate: step 3/4.</text>
</comment>
<dbReference type="UniPathway" id="UPA00048">
    <property type="reaction ID" value="UER00072"/>
</dbReference>
<feature type="binding site" evidence="14">
    <location>
        <position position="251"/>
    </location>
    <ligand>
        <name>Mg(2+)</name>
        <dbReference type="ChEBI" id="CHEBI:18420"/>
    </ligand>
</feature>
<evidence type="ECO:0000256" key="12">
    <source>
        <dbReference type="ARBA" id="ARBA00023211"/>
    </source>
</evidence>
<gene>
    <name evidence="14" type="primary">leuB</name>
    <name evidence="17" type="ORF">AVDCRST_MAG04-2016</name>
</gene>
<dbReference type="FunFam" id="3.40.718.10:FF:000006">
    <property type="entry name" value="3-isopropylmalate dehydrogenase"/>
    <property type="match status" value="1"/>
</dbReference>
<dbReference type="NCBIfam" id="TIGR00169">
    <property type="entry name" value="leuB"/>
    <property type="match status" value="1"/>
</dbReference>
<feature type="site" description="Important for catalysis" evidence="14">
    <location>
        <position position="143"/>
    </location>
</feature>
<dbReference type="GO" id="GO:0000287">
    <property type="term" value="F:magnesium ion binding"/>
    <property type="evidence" value="ECO:0007669"/>
    <property type="project" value="InterPro"/>
</dbReference>
<proteinExistence type="inferred from homology"/>
<feature type="binding site" evidence="14">
    <location>
        <position position="227"/>
    </location>
    <ligand>
        <name>substrate</name>
    </ligand>
</feature>
<feature type="binding site" evidence="14">
    <location>
        <position position="108"/>
    </location>
    <ligand>
        <name>substrate</name>
    </ligand>
</feature>
<organism evidence="17">
    <name type="scientific">uncultured Acetobacteraceae bacterium</name>
    <dbReference type="NCBI Taxonomy" id="169975"/>
    <lineage>
        <taxon>Bacteria</taxon>
        <taxon>Pseudomonadati</taxon>
        <taxon>Pseudomonadota</taxon>
        <taxon>Alphaproteobacteria</taxon>
        <taxon>Acetobacterales</taxon>
        <taxon>Acetobacteraceae</taxon>
        <taxon>environmental samples</taxon>
    </lineage>
</organism>
<feature type="binding site" evidence="14">
    <location>
        <position position="227"/>
    </location>
    <ligand>
        <name>Mg(2+)</name>
        <dbReference type="ChEBI" id="CHEBI:18420"/>
    </ligand>
</feature>
<evidence type="ECO:0000256" key="2">
    <source>
        <dbReference type="ARBA" id="ARBA00001936"/>
    </source>
</evidence>
<dbReference type="GO" id="GO:0005829">
    <property type="term" value="C:cytosol"/>
    <property type="evidence" value="ECO:0007669"/>
    <property type="project" value="TreeGrafter"/>
</dbReference>
<evidence type="ECO:0000259" key="16">
    <source>
        <dbReference type="SMART" id="SM01329"/>
    </source>
</evidence>
<keyword evidence="8 14" id="KW-0479">Metal-binding</keyword>
<comment type="subunit">
    <text evidence="5 14 15">Homodimer.</text>
</comment>
<protein>
    <recommendedName>
        <fullName evidence="14">3-isopropylmalate dehydrogenase</fullName>
        <ecNumber evidence="14">1.1.1.85</ecNumber>
    </recommendedName>
    <alternativeName>
        <fullName evidence="14">3-IPM-DH</fullName>
    </alternativeName>
    <alternativeName>
        <fullName evidence="14">Beta-IPM dehydrogenase</fullName>
        <shortName evidence="14">IMDH</shortName>
    </alternativeName>
</protein>
<evidence type="ECO:0000256" key="15">
    <source>
        <dbReference type="RuleBase" id="RU004445"/>
    </source>
</evidence>
<evidence type="ECO:0000256" key="10">
    <source>
        <dbReference type="ARBA" id="ARBA00023002"/>
    </source>
</evidence>
<evidence type="ECO:0000256" key="5">
    <source>
        <dbReference type="ARBA" id="ARBA00011738"/>
    </source>
</evidence>
<keyword evidence="14" id="KW-0963">Cytoplasm</keyword>
<comment type="cofactor">
    <cofactor evidence="14 15">
        <name>Mg(2+)</name>
        <dbReference type="ChEBI" id="CHEBI:18420"/>
    </cofactor>
    <cofactor evidence="14 15">
        <name>Mn(2+)</name>
        <dbReference type="ChEBI" id="CHEBI:29035"/>
    </cofactor>
    <text evidence="14 15">Binds 1 Mg(2+) or Mn(2+) ion per subunit.</text>
</comment>
<dbReference type="InterPro" id="IPR019818">
    <property type="entry name" value="IsoCit/isopropylmalate_DH_CS"/>
</dbReference>
<evidence type="ECO:0000256" key="3">
    <source>
        <dbReference type="ARBA" id="ARBA00004762"/>
    </source>
</evidence>
<evidence type="ECO:0000256" key="6">
    <source>
        <dbReference type="ARBA" id="ARBA00022430"/>
    </source>
</evidence>
<comment type="subcellular location">
    <subcellularLocation>
        <location evidence="14">Cytoplasm</location>
    </subcellularLocation>
</comment>
<sequence length="370" mass="39727">MPANKKLLILPGDGIGPEVMREVRHLIDWMDHRRRATFDVQDGLVGGAALDATGAPCPDATVEKARAADAVLFGSVGGPKWDSLPFDQRPELGILRLRKDLGLFANLRPAVVLDPLVDASSLKPDLVRGLDLMIVRESTGGIYFGEPRGIETGPDGKRRGIDTEVYTEDEIARVARVAFDLARGRRRHLTSVEKANVMQSGRLWRAVVGEIGKAEYPDVELQHMYADNCAMQLCARPKQFDVILGSNLFGDVLSDLAAALTGSLGMLPSATLGAPGPDGRRHALYEPIHGSAPDIAGKGIANPLAQILSFAMLLRLSFGMEEDAKLIETAIEKVLAGGLRTADIMQPGMARVGTGVMGEALLRELDKLAA</sequence>
<feature type="domain" description="Isopropylmalate dehydrogenase-like" evidence="16">
    <location>
        <begin position="6"/>
        <end position="361"/>
    </location>
</feature>
<evidence type="ECO:0000256" key="7">
    <source>
        <dbReference type="ARBA" id="ARBA00022605"/>
    </source>
</evidence>